<gene>
    <name evidence="2" type="ORF">PXEA_LOCUS22582</name>
</gene>
<keyword evidence="3" id="KW-1185">Reference proteome</keyword>
<protein>
    <submittedName>
        <fullName evidence="2">Uncharacterized protein</fullName>
    </submittedName>
</protein>
<evidence type="ECO:0000256" key="1">
    <source>
        <dbReference type="SAM" id="MobiDB-lite"/>
    </source>
</evidence>
<comment type="caution">
    <text evidence="2">The sequence shown here is derived from an EMBL/GenBank/DDBJ whole genome shotgun (WGS) entry which is preliminary data.</text>
</comment>
<feature type="region of interest" description="Disordered" evidence="1">
    <location>
        <begin position="70"/>
        <end position="115"/>
    </location>
</feature>
<accession>A0A448X6B5</accession>
<feature type="compositionally biased region" description="Basic and acidic residues" evidence="1">
    <location>
        <begin position="70"/>
        <end position="92"/>
    </location>
</feature>
<dbReference type="Proteomes" id="UP000784294">
    <property type="component" value="Unassembled WGS sequence"/>
</dbReference>
<evidence type="ECO:0000313" key="2">
    <source>
        <dbReference type="EMBL" id="VEL29142.1"/>
    </source>
</evidence>
<reference evidence="2" key="1">
    <citation type="submission" date="2018-11" db="EMBL/GenBank/DDBJ databases">
        <authorList>
            <consortium name="Pathogen Informatics"/>
        </authorList>
    </citation>
    <scope>NUCLEOTIDE SEQUENCE</scope>
</reference>
<organism evidence="2 3">
    <name type="scientific">Protopolystoma xenopodis</name>
    <dbReference type="NCBI Taxonomy" id="117903"/>
    <lineage>
        <taxon>Eukaryota</taxon>
        <taxon>Metazoa</taxon>
        <taxon>Spiralia</taxon>
        <taxon>Lophotrochozoa</taxon>
        <taxon>Platyhelminthes</taxon>
        <taxon>Monogenea</taxon>
        <taxon>Polyopisthocotylea</taxon>
        <taxon>Polystomatidea</taxon>
        <taxon>Polystomatidae</taxon>
        <taxon>Protopolystoma</taxon>
    </lineage>
</organism>
<evidence type="ECO:0000313" key="3">
    <source>
        <dbReference type="Proteomes" id="UP000784294"/>
    </source>
</evidence>
<name>A0A448X6B5_9PLAT</name>
<dbReference type="EMBL" id="CAAALY010100613">
    <property type="protein sequence ID" value="VEL29142.1"/>
    <property type="molecule type" value="Genomic_DNA"/>
</dbReference>
<sequence length="138" mass="15384">MPTRLVPLAAADSAEEAHFCVLCEGWEVVSHDDITDRTEVNRAAARQPIRSSLGYPSRLRAQMWLDGNRDRQRFGERSKVKKRGTESREDGRAGFGRKAIKQAAPGSGTSDCPKRKFRFRRMPVRGRLLLLCGIGGDG</sequence>
<dbReference type="AlphaFoldDB" id="A0A448X6B5"/>
<proteinExistence type="predicted"/>